<evidence type="ECO:0000256" key="8">
    <source>
        <dbReference type="ARBA" id="ARBA00030268"/>
    </source>
</evidence>
<keyword evidence="11" id="KW-1185">Reference proteome</keyword>
<dbReference type="SUPFAM" id="SSF52374">
    <property type="entry name" value="Nucleotidylyl transferase"/>
    <property type="match status" value="1"/>
</dbReference>
<dbReference type="PANTHER" id="PTHR43766:SF1">
    <property type="entry name" value="TRYPTOPHAN--TRNA LIGASE, MITOCHONDRIAL"/>
    <property type="match status" value="1"/>
</dbReference>
<dbReference type="EMBL" id="CAJVQB010000449">
    <property type="protein sequence ID" value="CAG8489990.1"/>
    <property type="molecule type" value="Genomic_DNA"/>
</dbReference>
<accession>A0ABM8W013</accession>
<comment type="similarity">
    <text evidence="1 9">Belongs to the class-I aminoacyl-tRNA synthetase family.</text>
</comment>
<evidence type="ECO:0000256" key="2">
    <source>
        <dbReference type="ARBA" id="ARBA00013161"/>
    </source>
</evidence>
<dbReference type="Gene3D" id="1.10.240.10">
    <property type="entry name" value="Tyrosyl-Transfer RNA Synthetase"/>
    <property type="match status" value="1"/>
</dbReference>
<evidence type="ECO:0000256" key="6">
    <source>
        <dbReference type="ARBA" id="ARBA00022917"/>
    </source>
</evidence>
<dbReference type="Proteomes" id="UP000789901">
    <property type="component" value="Unassembled WGS sequence"/>
</dbReference>
<dbReference type="EC" id="6.1.1.2" evidence="2"/>
<reference evidence="10 11" key="1">
    <citation type="submission" date="2021-06" db="EMBL/GenBank/DDBJ databases">
        <authorList>
            <person name="Kallberg Y."/>
            <person name="Tangrot J."/>
            <person name="Rosling A."/>
        </authorList>
    </citation>
    <scope>NUCLEOTIDE SEQUENCE [LARGE SCALE GENOMIC DNA]</scope>
    <source>
        <strain evidence="10 11">120-4 pot B 10/14</strain>
    </source>
</reference>
<dbReference type="PRINTS" id="PR01039">
    <property type="entry name" value="TRNASYNTHTRP"/>
</dbReference>
<dbReference type="InterPro" id="IPR002306">
    <property type="entry name" value="Trp-tRNA-ligase"/>
</dbReference>
<evidence type="ECO:0000256" key="5">
    <source>
        <dbReference type="ARBA" id="ARBA00022840"/>
    </source>
</evidence>
<dbReference type="InterPro" id="IPR050203">
    <property type="entry name" value="Trp-tRNA_synthetase"/>
</dbReference>
<evidence type="ECO:0000256" key="9">
    <source>
        <dbReference type="RuleBase" id="RU363036"/>
    </source>
</evidence>
<keyword evidence="7 9" id="KW-0030">Aminoacyl-tRNA synthetase</keyword>
<keyword evidence="5 9" id="KW-0067">ATP-binding</keyword>
<dbReference type="InterPro" id="IPR014729">
    <property type="entry name" value="Rossmann-like_a/b/a_fold"/>
</dbReference>
<comment type="caution">
    <text evidence="10">The sequence shown here is derived from an EMBL/GenBank/DDBJ whole genome shotgun (WGS) entry which is preliminary data.</text>
</comment>
<evidence type="ECO:0000256" key="4">
    <source>
        <dbReference type="ARBA" id="ARBA00022741"/>
    </source>
</evidence>
<gene>
    <name evidence="10" type="ORF">GMARGA_LOCUS1673</name>
</gene>
<keyword evidence="3 9" id="KW-0436">Ligase</keyword>
<evidence type="ECO:0000313" key="10">
    <source>
        <dbReference type="EMBL" id="CAG8489990.1"/>
    </source>
</evidence>
<dbReference type="InterPro" id="IPR002305">
    <property type="entry name" value="aa-tRNA-synth_Ic"/>
</dbReference>
<keyword evidence="4 9" id="KW-0547">Nucleotide-binding</keyword>
<protein>
    <recommendedName>
        <fullName evidence="2">tryptophan--tRNA ligase</fullName>
        <ecNumber evidence="2">6.1.1.2</ecNumber>
    </recommendedName>
    <alternativeName>
        <fullName evidence="8">Tryptophanyl-tRNA synthetase</fullName>
    </alternativeName>
</protein>
<dbReference type="Gene3D" id="3.40.50.620">
    <property type="entry name" value="HUPs"/>
    <property type="match status" value="1"/>
</dbReference>
<evidence type="ECO:0000256" key="3">
    <source>
        <dbReference type="ARBA" id="ARBA00022598"/>
    </source>
</evidence>
<name>A0ABM8W013_GIGMA</name>
<evidence type="ECO:0000256" key="1">
    <source>
        <dbReference type="ARBA" id="ARBA00005594"/>
    </source>
</evidence>
<evidence type="ECO:0000313" key="11">
    <source>
        <dbReference type="Proteomes" id="UP000789901"/>
    </source>
</evidence>
<sequence>MAADIFLYEADLVIVGQDQKQHLELTTTLAQKFNNFYEKKLLKVPQFTIPRFGAKIMGLKNPQKKMSKSENDYISLLDKPEVITKKIKEAETDSENKIYYDLEKKPGISNLLTIYALLNNQEIKEAETDLQNLNYHQFKLKIIDLLNEKLGVIQEGYHYYLSKIEKMGGTFYPCDYTINSKPIKRLIISNHYKKKHAKYMNDKLIIKFIEDYLDGQSFYEGEKDEE</sequence>
<organism evidence="10 11">
    <name type="scientific">Gigaspora margarita</name>
    <dbReference type="NCBI Taxonomy" id="4874"/>
    <lineage>
        <taxon>Eukaryota</taxon>
        <taxon>Fungi</taxon>
        <taxon>Fungi incertae sedis</taxon>
        <taxon>Mucoromycota</taxon>
        <taxon>Glomeromycotina</taxon>
        <taxon>Glomeromycetes</taxon>
        <taxon>Diversisporales</taxon>
        <taxon>Gigasporaceae</taxon>
        <taxon>Gigaspora</taxon>
    </lineage>
</organism>
<evidence type="ECO:0000256" key="7">
    <source>
        <dbReference type="ARBA" id="ARBA00023146"/>
    </source>
</evidence>
<dbReference type="PANTHER" id="PTHR43766">
    <property type="entry name" value="TRYPTOPHAN--TRNA LIGASE, MITOCHONDRIAL"/>
    <property type="match status" value="1"/>
</dbReference>
<keyword evidence="6 9" id="KW-0648">Protein biosynthesis</keyword>
<proteinExistence type="inferred from homology"/>
<dbReference type="Pfam" id="PF00579">
    <property type="entry name" value="tRNA-synt_1b"/>
    <property type="match status" value="1"/>
</dbReference>